<sequence length="214" mass="25585">THFIFYGGILLKSLCSLDKVILINENKTWVEALYYCREHHHDLVYISNLDEQRWVQDRAKKANSPYVWLGLRYTCTLGFWFWVSDNVVSYENWAPNGKLDECDMSGAMDSGGQHDWTSKQENMRFNFICSKDKVILINESKIWEQALNYCREHHHDLRAKKANSNYVWMGLRYTCALEMWFWTENCDMSVAVDRGWYKWFSRPENERFNFISAI</sequence>
<dbReference type="Ensembl" id="ENSMALT00000031106.1">
    <property type="protein sequence ID" value="ENSMALP00000030567.1"/>
    <property type="gene ID" value="ENSMALG00000021117.1"/>
</dbReference>
<dbReference type="InterPro" id="IPR016187">
    <property type="entry name" value="CTDL_fold"/>
</dbReference>
<dbReference type="InterPro" id="IPR001304">
    <property type="entry name" value="C-type_lectin-like"/>
</dbReference>
<dbReference type="CDD" id="cd00037">
    <property type="entry name" value="CLECT"/>
    <property type="match status" value="1"/>
</dbReference>
<reference evidence="2" key="1">
    <citation type="submission" date="2025-08" db="UniProtKB">
        <authorList>
            <consortium name="Ensembl"/>
        </authorList>
    </citation>
    <scope>IDENTIFICATION</scope>
</reference>
<protein>
    <recommendedName>
        <fullName evidence="1">C-type lectin domain-containing protein</fullName>
    </recommendedName>
</protein>
<evidence type="ECO:0000259" key="1">
    <source>
        <dbReference type="PROSITE" id="PS50041"/>
    </source>
</evidence>
<proteinExistence type="predicted"/>
<name>A0A3Q3RAX2_MONAL</name>
<feature type="domain" description="C-type lectin" evidence="1">
    <location>
        <begin position="25"/>
        <end position="130"/>
    </location>
</feature>
<organism evidence="2 3">
    <name type="scientific">Monopterus albus</name>
    <name type="common">Swamp eel</name>
    <dbReference type="NCBI Taxonomy" id="43700"/>
    <lineage>
        <taxon>Eukaryota</taxon>
        <taxon>Metazoa</taxon>
        <taxon>Chordata</taxon>
        <taxon>Craniata</taxon>
        <taxon>Vertebrata</taxon>
        <taxon>Euteleostomi</taxon>
        <taxon>Actinopterygii</taxon>
        <taxon>Neopterygii</taxon>
        <taxon>Teleostei</taxon>
        <taxon>Neoteleostei</taxon>
        <taxon>Acanthomorphata</taxon>
        <taxon>Anabantaria</taxon>
        <taxon>Synbranchiformes</taxon>
        <taxon>Synbranchidae</taxon>
        <taxon>Monopterus</taxon>
    </lineage>
</organism>
<reference evidence="2" key="2">
    <citation type="submission" date="2025-09" db="UniProtKB">
        <authorList>
            <consortium name="Ensembl"/>
        </authorList>
    </citation>
    <scope>IDENTIFICATION</scope>
</reference>
<dbReference type="Gene3D" id="3.10.100.10">
    <property type="entry name" value="Mannose-Binding Protein A, subunit A"/>
    <property type="match status" value="1"/>
</dbReference>
<dbReference type="SUPFAM" id="SSF56436">
    <property type="entry name" value="C-type lectin-like"/>
    <property type="match status" value="2"/>
</dbReference>
<evidence type="ECO:0000313" key="3">
    <source>
        <dbReference type="Proteomes" id="UP000261600"/>
    </source>
</evidence>
<dbReference type="InterPro" id="IPR016186">
    <property type="entry name" value="C-type_lectin-like/link_sf"/>
</dbReference>
<dbReference type="Pfam" id="PF00059">
    <property type="entry name" value="Lectin_C"/>
    <property type="match status" value="1"/>
</dbReference>
<dbReference type="AlphaFoldDB" id="A0A3Q3RAX2"/>
<dbReference type="Proteomes" id="UP000261600">
    <property type="component" value="Unplaced"/>
</dbReference>
<dbReference type="PROSITE" id="PS50041">
    <property type="entry name" value="C_TYPE_LECTIN_2"/>
    <property type="match status" value="1"/>
</dbReference>
<evidence type="ECO:0000313" key="2">
    <source>
        <dbReference type="Ensembl" id="ENSMALP00000030567.1"/>
    </source>
</evidence>
<dbReference type="PANTHER" id="PTHR45784:SF3">
    <property type="entry name" value="C-TYPE LECTIN DOMAIN FAMILY 4 MEMBER K-LIKE-RELATED"/>
    <property type="match status" value="1"/>
</dbReference>
<accession>A0A3Q3RAX2</accession>
<keyword evidence="3" id="KW-1185">Reference proteome</keyword>
<dbReference type="SMART" id="SM00034">
    <property type="entry name" value="CLECT"/>
    <property type="match status" value="1"/>
</dbReference>
<dbReference type="PANTHER" id="PTHR45784">
    <property type="entry name" value="C-TYPE LECTIN DOMAIN FAMILY 20 MEMBER A-RELATED"/>
    <property type="match status" value="1"/>
</dbReference>